<evidence type="ECO:0000256" key="6">
    <source>
        <dbReference type="PIRNR" id="PIRNR016013"/>
    </source>
</evidence>
<dbReference type="STRING" id="5888.A0DD51"/>
<evidence type="ECO:0000256" key="5">
    <source>
        <dbReference type="ARBA" id="ARBA00023136"/>
    </source>
</evidence>
<dbReference type="HOGENOM" id="CLU_074889_2_1_1"/>
<name>A0DD51_PARTE</name>
<evidence type="ECO:0000256" key="1">
    <source>
        <dbReference type="ARBA" id="ARBA00004141"/>
    </source>
</evidence>
<sequence length="181" mass="22066">MNSDVDPLYTRLYHKYSMKYRRIIDKQYFDSPIFRLILHPGKRWFLCAFFLLVYFNRLIETQSYFVVSYMLGIQIIQSLLRYFTPLGLPDIEDEDEDVNIQLPQHNDDRPLIRSMPEISLWEQIIFALILSNFATFFQIFDLPVYWPFLFSYFILVIIITFKKYLKHMQKYGYSWGDFSKR</sequence>
<dbReference type="PANTHER" id="PTHR10743">
    <property type="entry name" value="PROTEIN RER1"/>
    <property type="match status" value="1"/>
</dbReference>
<dbReference type="AlphaFoldDB" id="A0DD51"/>
<feature type="transmembrane region" description="Helical" evidence="7">
    <location>
        <begin position="43"/>
        <end position="59"/>
    </location>
</feature>
<dbReference type="Pfam" id="PF03248">
    <property type="entry name" value="Rer1"/>
    <property type="match status" value="1"/>
</dbReference>
<gene>
    <name evidence="8" type="ORF">GSPATT00015827001</name>
</gene>
<keyword evidence="5 6" id="KW-0472">Membrane</keyword>
<evidence type="ECO:0000256" key="7">
    <source>
        <dbReference type="SAM" id="Phobius"/>
    </source>
</evidence>
<dbReference type="FunCoup" id="A0DD51">
    <property type="interactions" value="1202"/>
</dbReference>
<dbReference type="PANTHER" id="PTHR10743:SF0">
    <property type="entry name" value="PROTEIN RER1"/>
    <property type="match status" value="1"/>
</dbReference>
<keyword evidence="3 7" id="KW-0812">Transmembrane</keyword>
<dbReference type="GO" id="GO:0000139">
    <property type="term" value="C:Golgi membrane"/>
    <property type="evidence" value="ECO:0000318"/>
    <property type="project" value="GO_Central"/>
</dbReference>
<evidence type="ECO:0000313" key="9">
    <source>
        <dbReference type="Proteomes" id="UP000000600"/>
    </source>
</evidence>
<dbReference type="EMBL" id="CT868385">
    <property type="protein sequence ID" value="CAK80968.1"/>
    <property type="molecule type" value="Genomic_DNA"/>
</dbReference>
<organism evidence="8 9">
    <name type="scientific">Paramecium tetraurelia</name>
    <dbReference type="NCBI Taxonomy" id="5888"/>
    <lineage>
        <taxon>Eukaryota</taxon>
        <taxon>Sar</taxon>
        <taxon>Alveolata</taxon>
        <taxon>Ciliophora</taxon>
        <taxon>Intramacronucleata</taxon>
        <taxon>Oligohymenophorea</taxon>
        <taxon>Peniculida</taxon>
        <taxon>Parameciidae</taxon>
        <taxon>Paramecium</taxon>
    </lineage>
</organism>
<dbReference type="GeneID" id="5034150"/>
<dbReference type="OrthoDB" id="448250at2759"/>
<dbReference type="Proteomes" id="UP000000600">
    <property type="component" value="Unassembled WGS sequence"/>
</dbReference>
<dbReference type="OMA" id="APFAKWR"/>
<dbReference type="KEGG" id="ptm:GSPATT00015827001"/>
<keyword evidence="4 7" id="KW-1133">Transmembrane helix</keyword>
<evidence type="ECO:0000313" key="8">
    <source>
        <dbReference type="EMBL" id="CAK80968.1"/>
    </source>
</evidence>
<dbReference type="InterPro" id="IPR004932">
    <property type="entry name" value="Rer1"/>
</dbReference>
<comment type="function">
    <text evidence="6">Involved in the retrieval of endoplasmic reticulum membrane proteins from the early Golgi compartment.</text>
</comment>
<reference evidence="8 9" key="1">
    <citation type="journal article" date="2006" name="Nature">
        <title>Global trends of whole-genome duplications revealed by the ciliate Paramecium tetraurelia.</title>
        <authorList>
            <consortium name="Genoscope"/>
            <person name="Aury J.-M."/>
            <person name="Jaillon O."/>
            <person name="Duret L."/>
            <person name="Noel B."/>
            <person name="Jubin C."/>
            <person name="Porcel B.M."/>
            <person name="Segurens B."/>
            <person name="Daubin V."/>
            <person name="Anthouard V."/>
            <person name="Aiach N."/>
            <person name="Arnaiz O."/>
            <person name="Billaut A."/>
            <person name="Beisson J."/>
            <person name="Blanc I."/>
            <person name="Bouhouche K."/>
            <person name="Camara F."/>
            <person name="Duharcourt S."/>
            <person name="Guigo R."/>
            <person name="Gogendeau D."/>
            <person name="Katinka M."/>
            <person name="Keller A.-M."/>
            <person name="Kissmehl R."/>
            <person name="Klotz C."/>
            <person name="Koll F."/>
            <person name="Le Moue A."/>
            <person name="Lepere C."/>
            <person name="Malinsky S."/>
            <person name="Nowacki M."/>
            <person name="Nowak J.K."/>
            <person name="Plattner H."/>
            <person name="Poulain J."/>
            <person name="Ruiz F."/>
            <person name="Serrano V."/>
            <person name="Zagulski M."/>
            <person name="Dessen P."/>
            <person name="Betermier M."/>
            <person name="Weissenbach J."/>
            <person name="Scarpelli C."/>
            <person name="Schachter V."/>
            <person name="Sperling L."/>
            <person name="Meyer E."/>
            <person name="Cohen J."/>
            <person name="Wincker P."/>
        </authorList>
    </citation>
    <scope>NUCLEOTIDE SEQUENCE [LARGE SCALE GENOMIC DNA]</scope>
    <source>
        <strain evidence="8 9">Stock d4-2</strain>
    </source>
</reference>
<dbReference type="GO" id="GO:0005783">
    <property type="term" value="C:endoplasmic reticulum"/>
    <property type="evidence" value="ECO:0007669"/>
    <property type="project" value="GOC"/>
</dbReference>
<dbReference type="GO" id="GO:0006621">
    <property type="term" value="P:protein retention in ER lumen"/>
    <property type="evidence" value="ECO:0000318"/>
    <property type="project" value="GO_Central"/>
</dbReference>
<evidence type="ECO:0000256" key="3">
    <source>
        <dbReference type="ARBA" id="ARBA00022692"/>
    </source>
</evidence>
<comment type="subcellular location">
    <subcellularLocation>
        <location evidence="1">Membrane</location>
        <topology evidence="1">Multi-pass membrane protein</topology>
    </subcellularLocation>
</comment>
<feature type="transmembrane region" description="Helical" evidence="7">
    <location>
        <begin position="118"/>
        <end position="139"/>
    </location>
</feature>
<dbReference type="GO" id="GO:0006890">
    <property type="term" value="P:retrograde vesicle-mediated transport, Golgi to endoplasmic reticulum"/>
    <property type="evidence" value="ECO:0000318"/>
    <property type="project" value="GO_Central"/>
</dbReference>
<keyword evidence="9" id="KW-1185">Reference proteome</keyword>
<evidence type="ECO:0000256" key="2">
    <source>
        <dbReference type="ARBA" id="ARBA00006070"/>
    </source>
</evidence>
<accession>A0DD51</accession>
<dbReference type="RefSeq" id="XP_001448365.1">
    <property type="nucleotide sequence ID" value="XM_001448328.1"/>
</dbReference>
<protein>
    <recommendedName>
        <fullName evidence="6">Protein RER1</fullName>
    </recommendedName>
</protein>
<evidence type="ECO:0000256" key="4">
    <source>
        <dbReference type="ARBA" id="ARBA00022989"/>
    </source>
</evidence>
<feature type="transmembrane region" description="Helical" evidence="7">
    <location>
        <begin position="145"/>
        <end position="165"/>
    </location>
</feature>
<dbReference type="eggNOG" id="KOG1688">
    <property type="taxonomic scope" value="Eukaryota"/>
</dbReference>
<dbReference type="InParanoid" id="A0DD51"/>
<proteinExistence type="inferred from homology"/>
<comment type="similarity">
    <text evidence="2 6">Belongs to the RER1 family.</text>
</comment>
<dbReference type="PIRSF" id="PIRSF016013">
    <property type="entry name" value="AtER_Rer1p"/>
    <property type="match status" value="1"/>
</dbReference>